<keyword evidence="1" id="KW-0472">Membrane</keyword>
<reference evidence="2 3" key="1">
    <citation type="submission" date="2019-03" db="EMBL/GenBank/DDBJ databases">
        <title>Draft Genome Sequence of Desulfosporosinus fructosivorans Strain 63.6F, Isolated from Marine Sediment in the Baltic Sea.</title>
        <authorList>
            <person name="Hausmann B."/>
            <person name="Vandieken V."/>
            <person name="Pjevac P."/>
            <person name="Schreck K."/>
            <person name="Herbold C.W."/>
            <person name="Loy A."/>
        </authorList>
    </citation>
    <scope>NUCLEOTIDE SEQUENCE [LARGE SCALE GENOMIC DNA]</scope>
    <source>
        <strain evidence="2 3">63.6F</strain>
    </source>
</reference>
<evidence type="ECO:0000256" key="1">
    <source>
        <dbReference type="SAM" id="Phobius"/>
    </source>
</evidence>
<keyword evidence="3" id="KW-1185">Reference proteome</keyword>
<feature type="transmembrane region" description="Helical" evidence="1">
    <location>
        <begin position="21"/>
        <end position="46"/>
    </location>
</feature>
<dbReference type="AlphaFoldDB" id="A0A4Z0R725"/>
<keyword evidence="1" id="KW-0812">Transmembrane</keyword>
<feature type="transmembrane region" description="Helical" evidence="1">
    <location>
        <begin position="52"/>
        <end position="75"/>
    </location>
</feature>
<protein>
    <submittedName>
        <fullName evidence="2">Uncharacterized protein</fullName>
    </submittedName>
</protein>
<organism evidence="2 3">
    <name type="scientific">Desulfosporosinus fructosivorans</name>
    <dbReference type="NCBI Taxonomy" id="2018669"/>
    <lineage>
        <taxon>Bacteria</taxon>
        <taxon>Bacillati</taxon>
        <taxon>Bacillota</taxon>
        <taxon>Clostridia</taxon>
        <taxon>Eubacteriales</taxon>
        <taxon>Desulfitobacteriaceae</taxon>
        <taxon>Desulfosporosinus</taxon>
    </lineage>
</organism>
<dbReference type="Proteomes" id="UP000298460">
    <property type="component" value="Unassembled WGS sequence"/>
</dbReference>
<evidence type="ECO:0000313" key="3">
    <source>
        <dbReference type="Proteomes" id="UP000298460"/>
    </source>
</evidence>
<gene>
    <name evidence="2" type="ORF">E4K67_11885</name>
</gene>
<dbReference type="RefSeq" id="WP_135546827.1">
    <property type="nucleotide sequence ID" value="NZ_SPQQ01000003.1"/>
</dbReference>
<sequence>MKKVRATKRKFKKAKKAIMAWLVSRSHIILYCFGFAVGIALIVLSFKLKENWINVSSGVGTGLLTSLVVSISINYKNDKRQERKLLEDKRLVLSDIINVSINIYRDVVYRINEYVMFSNIPPKSFYGFYDDFSSYNEFEDYLKKLDVDKLSESERTHLKTLLNIGNNRIDYLVAELKRLPKHEYYLKGLLTKDEFNGLTSNFANDAYMDYAEHINDFWNDGIINYEKCVRFLRMTLYICSKIIASIQYCRADVIEKEESIKDEIGQRYYEEIYLQSDEYIEKQIEQAQARDEYYAAHPEEYEELERQFEEWQNETPEDRILKDLYYSICGISAYRLEDLLGKLDSNSEKSLLFLTQDNIQRSLKKSWKKRKAIKRKFGNDYLQKAEKLNKDKTNG</sequence>
<accession>A0A4Z0R725</accession>
<evidence type="ECO:0000313" key="2">
    <source>
        <dbReference type="EMBL" id="TGE38610.1"/>
    </source>
</evidence>
<comment type="caution">
    <text evidence="2">The sequence shown here is derived from an EMBL/GenBank/DDBJ whole genome shotgun (WGS) entry which is preliminary data.</text>
</comment>
<name>A0A4Z0R725_9FIRM</name>
<keyword evidence="1" id="KW-1133">Transmembrane helix</keyword>
<dbReference type="EMBL" id="SPQQ01000003">
    <property type="protein sequence ID" value="TGE38610.1"/>
    <property type="molecule type" value="Genomic_DNA"/>
</dbReference>
<proteinExistence type="predicted"/>